<name>A0A316F0N0_9ACTN</name>
<sequence length="619" mass="63646">MSSSRLPRTSGGLLGDVLLSYDIAWTARRLLAAVVLPVVAVMLSVSSVLDWYGGGWRVIVDDVPGTGDGRDVAVLQSAVTVLFWLLALLSGTVAVVRGAGPPRAVLRGAAGVPFAVAVLGVTAGAGYVVLYVAAGMVPAAGSLVVVATVLVLTALLAARLLLGVIGRIAGEAPHQPSWRNAASFLLGAVAMPMLLTVIADAIGLHDLPYAGPLAVAVVIVIALAAQIGLAARPHAAGGVPPARAVWWPGFALIGAAVLAPAGLVVLNPYDLPSVRTHDRGPSTAMAVAWPSGGHPVIVTSGGVWFCDDDLCDRFTDVSGGPPTIDGFGTASIGVDGTVVKTAVTGGPDTGGPFVQYARCVRDGCRQAWLPVRASGREKPGPPGVGAEAAGAAAPDGSIWLFAAVPVEGGEHGRYRFLMIRCADVACAAPQRHDLGFADHTPEDGFPHGRRARLTIGADGRPVASFWLGWSVYRFSCEPVTCAGPRRSDGRAAPPDAVWATAGDRTIAVRAGELYDGDNSAMIAPGAGAQSGAVAAVGPYVYLTAALPGTGARGFHVTIGQPARYWRQTVWRCSGLACTSAPMDGYAGEPRRELLAVADDGRVLVVRDDRIVLRETPFVP</sequence>
<dbReference type="RefSeq" id="WP_146246767.1">
    <property type="nucleotide sequence ID" value="NZ_BONA01000110.1"/>
</dbReference>
<feature type="transmembrane region" description="Helical" evidence="1">
    <location>
        <begin position="108"/>
        <end position="133"/>
    </location>
</feature>
<feature type="transmembrane region" description="Helical" evidence="1">
    <location>
        <begin position="244"/>
        <end position="266"/>
    </location>
</feature>
<evidence type="ECO:0000313" key="3">
    <source>
        <dbReference type="Proteomes" id="UP000245697"/>
    </source>
</evidence>
<keyword evidence="1" id="KW-0812">Transmembrane</keyword>
<feature type="transmembrane region" description="Helical" evidence="1">
    <location>
        <begin position="183"/>
        <end position="203"/>
    </location>
</feature>
<reference evidence="2 3" key="1">
    <citation type="submission" date="2018-05" db="EMBL/GenBank/DDBJ databases">
        <title>Genomic Encyclopedia of Archaeal and Bacterial Type Strains, Phase II (KMG-II): from individual species to whole genera.</title>
        <authorList>
            <person name="Goeker M."/>
        </authorList>
    </citation>
    <scope>NUCLEOTIDE SEQUENCE [LARGE SCALE GENOMIC DNA]</scope>
    <source>
        <strain evidence="2 3">DSM 45184</strain>
    </source>
</reference>
<accession>A0A316F0N0</accession>
<organism evidence="2 3">
    <name type="scientific">Actinoplanes xinjiangensis</name>
    <dbReference type="NCBI Taxonomy" id="512350"/>
    <lineage>
        <taxon>Bacteria</taxon>
        <taxon>Bacillati</taxon>
        <taxon>Actinomycetota</taxon>
        <taxon>Actinomycetes</taxon>
        <taxon>Micromonosporales</taxon>
        <taxon>Micromonosporaceae</taxon>
        <taxon>Actinoplanes</taxon>
    </lineage>
</organism>
<proteinExistence type="predicted"/>
<feature type="transmembrane region" description="Helical" evidence="1">
    <location>
        <begin position="30"/>
        <end position="53"/>
    </location>
</feature>
<feature type="transmembrane region" description="Helical" evidence="1">
    <location>
        <begin position="209"/>
        <end position="232"/>
    </location>
</feature>
<dbReference type="AlphaFoldDB" id="A0A316F0N0"/>
<keyword evidence="3" id="KW-1185">Reference proteome</keyword>
<protein>
    <submittedName>
        <fullName evidence="2">Uncharacterized protein</fullName>
    </submittedName>
</protein>
<gene>
    <name evidence="2" type="ORF">BC793_14740</name>
</gene>
<keyword evidence="1" id="KW-1133">Transmembrane helix</keyword>
<dbReference type="EMBL" id="QGGR01000047">
    <property type="protein sequence ID" value="PWK29126.1"/>
    <property type="molecule type" value="Genomic_DNA"/>
</dbReference>
<evidence type="ECO:0000256" key="1">
    <source>
        <dbReference type="SAM" id="Phobius"/>
    </source>
</evidence>
<feature type="transmembrane region" description="Helical" evidence="1">
    <location>
        <begin position="139"/>
        <end position="162"/>
    </location>
</feature>
<keyword evidence="1" id="KW-0472">Membrane</keyword>
<dbReference type="OrthoDB" id="3282720at2"/>
<comment type="caution">
    <text evidence="2">The sequence shown here is derived from an EMBL/GenBank/DDBJ whole genome shotgun (WGS) entry which is preliminary data.</text>
</comment>
<feature type="transmembrane region" description="Helical" evidence="1">
    <location>
        <begin position="73"/>
        <end position="96"/>
    </location>
</feature>
<evidence type="ECO:0000313" key="2">
    <source>
        <dbReference type="EMBL" id="PWK29126.1"/>
    </source>
</evidence>
<dbReference type="Proteomes" id="UP000245697">
    <property type="component" value="Unassembled WGS sequence"/>
</dbReference>